<dbReference type="AlphaFoldDB" id="A0A4P9ZD43"/>
<dbReference type="OrthoDB" id="5961at2759"/>
<dbReference type="GO" id="GO:0006998">
    <property type="term" value="P:nuclear envelope organization"/>
    <property type="evidence" value="ECO:0007669"/>
    <property type="project" value="InterPro"/>
</dbReference>
<name>A0A4P9ZD43_9ASCO</name>
<dbReference type="PANTHER" id="PTHR28136:SF1">
    <property type="entry name" value="NUCLEUS EXPORT PROTEIN BRL1"/>
    <property type="match status" value="1"/>
</dbReference>
<evidence type="ECO:0000256" key="2">
    <source>
        <dbReference type="SAM" id="Phobius"/>
    </source>
</evidence>
<evidence type="ECO:0000313" key="4">
    <source>
        <dbReference type="EMBL" id="RKP30683.1"/>
    </source>
</evidence>
<dbReference type="GO" id="GO:0055088">
    <property type="term" value="P:lipid homeostasis"/>
    <property type="evidence" value="ECO:0007669"/>
    <property type="project" value="InterPro"/>
</dbReference>
<keyword evidence="2" id="KW-0812">Transmembrane</keyword>
<evidence type="ECO:0000313" key="5">
    <source>
        <dbReference type="Proteomes" id="UP000268321"/>
    </source>
</evidence>
<keyword evidence="5" id="KW-1185">Reference proteome</keyword>
<sequence length="492" mass="54707">MNLFDDIGSPLGSLSLHDSQMSADTAHAEDAMEIDPEIDMKDDTHNPKHRCKHSSPYNENDDDEDVSDDEGGVYNLSQTFTRRYNSDEEREPQEEHDSFLGILSPTALGVRFALKPQKLLMPPPKDHISSRLPQLSVDYEFDTSDMASTQLSKKNFLGQTNSTSFQDAPVNVFQASGHSLTSVDDSVGPKGYVEPQPMQIDPIPSSFPSFMGPISHSSGIFSNANNLHSSVATQPQTQTIIHHHHYYAAKERSWPDSRLTKSPSLIKTTNGISSSSDRDLSMSPETQLAKTEHSSDISPGFPSIYKTNFNSSQLVSYSYGEISPYLPSPWDSKAVPVDKNPYVLLSYLQLLTNTLLSGFGLHTLVSMVQAVRNDVSQKMKHEMKTLLVEITLCQRAYNDNHCVPSERVPALENLCDYWERCMSQDPAEVGNRSLIGAHTLGVILNSLVEPLGLKFLGIGAFLVVLIFACNFGFGYIRARAYYGMAQHYNKRE</sequence>
<dbReference type="PANTHER" id="PTHR28136">
    <property type="entry name" value="NUCLEUS EXPORT PROTEIN BRR6"/>
    <property type="match status" value="1"/>
</dbReference>
<evidence type="ECO:0000256" key="1">
    <source>
        <dbReference type="SAM" id="MobiDB-lite"/>
    </source>
</evidence>
<feature type="transmembrane region" description="Helical" evidence="2">
    <location>
        <begin position="455"/>
        <end position="476"/>
    </location>
</feature>
<reference evidence="5" key="1">
    <citation type="journal article" date="2018" name="Nat. Microbiol.">
        <title>Leveraging single-cell genomics to expand the fungal tree of life.</title>
        <authorList>
            <person name="Ahrendt S.R."/>
            <person name="Quandt C.A."/>
            <person name="Ciobanu D."/>
            <person name="Clum A."/>
            <person name="Salamov A."/>
            <person name="Andreopoulos B."/>
            <person name="Cheng J.F."/>
            <person name="Woyke T."/>
            <person name="Pelin A."/>
            <person name="Henrissat B."/>
            <person name="Reynolds N.K."/>
            <person name="Benny G.L."/>
            <person name="Smith M.E."/>
            <person name="James T.Y."/>
            <person name="Grigoriev I.V."/>
        </authorList>
    </citation>
    <scope>NUCLEOTIDE SEQUENCE [LARGE SCALE GENOMIC DNA]</scope>
    <source>
        <strain evidence="5">Baker2002</strain>
    </source>
</reference>
<gene>
    <name evidence="4" type="ORF">METBISCDRAFT_23112</name>
</gene>
<accession>A0A4P9ZD43</accession>
<feature type="compositionally biased region" description="Polar residues" evidence="1">
    <location>
        <begin position="260"/>
        <end position="272"/>
    </location>
</feature>
<dbReference type="EMBL" id="ML004454">
    <property type="protein sequence ID" value="RKP30683.1"/>
    <property type="molecule type" value="Genomic_DNA"/>
</dbReference>
<dbReference type="Proteomes" id="UP000268321">
    <property type="component" value="Unassembled WGS sequence"/>
</dbReference>
<keyword evidence="2" id="KW-0472">Membrane</keyword>
<dbReference type="InterPro" id="IPR040202">
    <property type="entry name" value="Brl1/Brr6"/>
</dbReference>
<protein>
    <recommendedName>
        <fullName evidence="3">Brl1/Brr6 domain-containing protein</fullName>
    </recommendedName>
</protein>
<dbReference type="Pfam" id="PF10104">
    <property type="entry name" value="Brr6_like_C_C"/>
    <property type="match status" value="1"/>
</dbReference>
<dbReference type="InterPro" id="IPR018767">
    <property type="entry name" value="Brl1/Brr6_dom"/>
</dbReference>
<feature type="region of interest" description="Disordered" evidence="1">
    <location>
        <begin position="1"/>
        <end position="75"/>
    </location>
</feature>
<organism evidence="4 5">
    <name type="scientific">Metschnikowia bicuspidata</name>
    <dbReference type="NCBI Taxonomy" id="27322"/>
    <lineage>
        <taxon>Eukaryota</taxon>
        <taxon>Fungi</taxon>
        <taxon>Dikarya</taxon>
        <taxon>Ascomycota</taxon>
        <taxon>Saccharomycotina</taxon>
        <taxon>Pichiomycetes</taxon>
        <taxon>Metschnikowiaceae</taxon>
        <taxon>Metschnikowia</taxon>
    </lineage>
</organism>
<feature type="region of interest" description="Disordered" evidence="1">
    <location>
        <begin position="260"/>
        <end position="295"/>
    </location>
</feature>
<evidence type="ECO:0000259" key="3">
    <source>
        <dbReference type="SMART" id="SM01042"/>
    </source>
</evidence>
<dbReference type="SMART" id="SM01042">
    <property type="entry name" value="Brr6_like_C_C"/>
    <property type="match status" value="1"/>
</dbReference>
<keyword evidence="2" id="KW-1133">Transmembrane helix</keyword>
<feature type="domain" description="Brl1/Brr6" evidence="3">
    <location>
        <begin position="344"/>
        <end position="477"/>
    </location>
</feature>
<feature type="compositionally biased region" description="Acidic residues" evidence="1">
    <location>
        <begin position="59"/>
        <end position="71"/>
    </location>
</feature>
<dbReference type="GO" id="GO:0031965">
    <property type="term" value="C:nuclear membrane"/>
    <property type="evidence" value="ECO:0007669"/>
    <property type="project" value="InterPro"/>
</dbReference>
<proteinExistence type="predicted"/>